<feature type="domain" description="DUF4062" evidence="3">
    <location>
        <begin position="73"/>
        <end position="173"/>
    </location>
</feature>
<feature type="region of interest" description="Disordered" evidence="2">
    <location>
        <begin position="1"/>
        <end position="38"/>
    </location>
</feature>
<dbReference type="InterPro" id="IPR025139">
    <property type="entry name" value="DUF4062"/>
</dbReference>
<dbReference type="GO" id="GO:0080008">
    <property type="term" value="C:Cul4-RING E3 ubiquitin ligase complex"/>
    <property type="evidence" value="ECO:0007669"/>
    <property type="project" value="TreeGrafter"/>
</dbReference>
<comment type="caution">
    <text evidence="5">The sequence shown here is derived from an EMBL/GenBank/DDBJ whole genome shotgun (WGS) entry which is preliminary data.</text>
</comment>
<dbReference type="Gene3D" id="3.40.50.300">
    <property type="entry name" value="P-loop containing nucleotide triphosphate hydrolases"/>
    <property type="match status" value="1"/>
</dbReference>
<dbReference type="InterPro" id="IPR051191">
    <property type="entry name" value="DCAF12"/>
</dbReference>
<dbReference type="SUPFAM" id="SSF52540">
    <property type="entry name" value="P-loop containing nucleoside triphosphate hydrolases"/>
    <property type="match status" value="1"/>
</dbReference>
<evidence type="ECO:0000313" key="6">
    <source>
        <dbReference type="Proteomes" id="UP000242188"/>
    </source>
</evidence>
<dbReference type="Pfam" id="PF13271">
    <property type="entry name" value="DUF4062"/>
    <property type="match status" value="1"/>
</dbReference>
<accession>A0A210QTB4</accession>
<gene>
    <name evidence="5" type="ORF">KP79_PYT06663</name>
</gene>
<organism evidence="5 6">
    <name type="scientific">Mizuhopecten yessoensis</name>
    <name type="common">Japanese scallop</name>
    <name type="synonym">Patinopecten yessoensis</name>
    <dbReference type="NCBI Taxonomy" id="6573"/>
    <lineage>
        <taxon>Eukaryota</taxon>
        <taxon>Metazoa</taxon>
        <taxon>Spiralia</taxon>
        <taxon>Lophotrochozoa</taxon>
        <taxon>Mollusca</taxon>
        <taxon>Bivalvia</taxon>
        <taxon>Autobranchia</taxon>
        <taxon>Pteriomorphia</taxon>
        <taxon>Pectinida</taxon>
        <taxon>Pectinoidea</taxon>
        <taxon>Pectinidae</taxon>
        <taxon>Mizuhopecten</taxon>
    </lineage>
</organism>
<dbReference type="PANTHER" id="PTHR19860:SF42">
    <property type="entry name" value="RING-TYPE DOMAIN-CONTAINING PROTEIN"/>
    <property type="match status" value="1"/>
</dbReference>
<proteinExistence type="predicted"/>
<protein>
    <submittedName>
        <fullName evidence="5">Telomerase protein component 1</fullName>
    </submittedName>
</protein>
<feature type="compositionally biased region" description="Basic and acidic residues" evidence="2">
    <location>
        <begin position="12"/>
        <end position="22"/>
    </location>
</feature>
<keyword evidence="1" id="KW-0677">Repeat</keyword>
<evidence type="ECO:0000256" key="1">
    <source>
        <dbReference type="ARBA" id="ARBA00022737"/>
    </source>
</evidence>
<dbReference type="OrthoDB" id="2325716at2759"/>
<reference evidence="5 6" key="1">
    <citation type="journal article" date="2017" name="Nat. Ecol. Evol.">
        <title>Scallop genome provides insights into evolution of bilaterian karyotype and development.</title>
        <authorList>
            <person name="Wang S."/>
            <person name="Zhang J."/>
            <person name="Jiao W."/>
            <person name="Li J."/>
            <person name="Xun X."/>
            <person name="Sun Y."/>
            <person name="Guo X."/>
            <person name="Huan P."/>
            <person name="Dong B."/>
            <person name="Zhang L."/>
            <person name="Hu X."/>
            <person name="Sun X."/>
            <person name="Wang J."/>
            <person name="Zhao C."/>
            <person name="Wang Y."/>
            <person name="Wang D."/>
            <person name="Huang X."/>
            <person name="Wang R."/>
            <person name="Lv J."/>
            <person name="Li Y."/>
            <person name="Zhang Z."/>
            <person name="Liu B."/>
            <person name="Lu W."/>
            <person name="Hui Y."/>
            <person name="Liang J."/>
            <person name="Zhou Z."/>
            <person name="Hou R."/>
            <person name="Li X."/>
            <person name="Liu Y."/>
            <person name="Li H."/>
            <person name="Ning X."/>
            <person name="Lin Y."/>
            <person name="Zhao L."/>
            <person name="Xing Q."/>
            <person name="Dou J."/>
            <person name="Li Y."/>
            <person name="Mao J."/>
            <person name="Guo H."/>
            <person name="Dou H."/>
            <person name="Li T."/>
            <person name="Mu C."/>
            <person name="Jiang W."/>
            <person name="Fu Q."/>
            <person name="Fu X."/>
            <person name="Miao Y."/>
            <person name="Liu J."/>
            <person name="Yu Q."/>
            <person name="Li R."/>
            <person name="Liao H."/>
            <person name="Li X."/>
            <person name="Kong Y."/>
            <person name="Jiang Z."/>
            <person name="Chourrout D."/>
            <person name="Li R."/>
            <person name="Bao Z."/>
        </authorList>
    </citation>
    <scope>NUCLEOTIDE SEQUENCE [LARGE SCALE GENOMIC DNA]</scope>
    <source>
        <strain evidence="5 6">PY_sf001</strain>
    </source>
</reference>
<evidence type="ECO:0000256" key="2">
    <source>
        <dbReference type="SAM" id="MobiDB-lite"/>
    </source>
</evidence>
<evidence type="ECO:0000259" key="4">
    <source>
        <dbReference type="Pfam" id="PF24883"/>
    </source>
</evidence>
<dbReference type="EMBL" id="NEDP02002011">
    <property type="protein sequence ID" value="OWF51981.1"/>
    <property type="molecule type" value="Genomic_DNA"/>
</dbReference>
<name>A0A210QTB4_MIZYE</name>
<dbReference type="STRING" id="6573.A0A210QTB4"/>
<keyword evidence="6" id="KW-1185">Reference proteome</keyword>
<dbReference type="Pfam" id="PF24883">
    <property type="entry name" value="NPHP3_N"/>
    <property type="match status" value="1"/>
</dbReference>
<dbReference type="PANTHER" id="PTHR19860">
    <property type="entry name" value="DDB1- AND CUL4-ASSOCIATED FACTOR 12-RELATED"/>
    <property type="match status" value="1"/>
</dbReference>
<dbReference type="InterPro" id="IPR056884">
    <property type="entry name" value="NPHP3-like_N"/>
</dbReference>
<dbReference type="AlphaFoldDB" id="A0A210QTB4"/>
<dbReference type="InterPro" id="IPR027417">
    <property type="entry name" value="P-loop_NTPase"/>
</dbReference>
<sequence>MYKRYLSGDGPSPRKEPGESKLQETLQKKVTQSEEDNVRSTVTKCWDRAEELKVSTTPSSDDTTGLSSWKTIRVFVSSTFTDFFNEREILVKKVFPELREWCAERSLYFVECDLRWGVPKDSTTSDTICTCMEEIDRCHSENEGTPFFVNLTGERYGWIPTEDEVPSDVRQQYDWINDTSITFMEIMHGAYRKQNPNAVFFLRNGDFCRDLPEEYQPRFVDPEPVKKEHLRVLKQKLRARFPEQVFQYSCQVEGVSDESGRQRVKLKGLEDFAEKAKDFLQKAIMRTYPDQKAVKNPDPEVQEMENQRLYMEKKSEFVAGREDLLKMMLSYAKGDPLDGVQLSGDPVYWGVEKGDNPVLCLSGPVGYGKSTVMAKLVQNALKSGIPVIYHFVGCSSDSRLTEKMYRRIIKSITGETLDDMPPEQQDCMQFYKDKFRDCLPLLREDGKDTLLIIDAINELVDYNAYNHLSWLPPMLPGKVRCIVSTADTHSPTVHRLQEHPCYHANMTPLSTVDARLIITHRLARFNKTLAPDEIDQVLSQSCVHNPLWVWLLTEELRMFGDFRTLSTKIKSVSDSVTSLLSSIIKRLITDDETGYMEKALCMIACSRGGVPTRDLTNLLGDVDQKESLPALYLAKIRRLLKPYVRTVGTREFLTFSHSAIHQAVEETLLTSRDTIKAYHSTMAEYYLTWSTDKYVNLETVPYHCTQAGLKSR</sequence>
<feature type="domain" description="Nephrocystin 3-like N-terminal" evidence="4">
    <location>
        <begin position="349"/>
        <end position="462"/>
    </location>
</feature>
<dbReference type="Proteomes" id="UP000242188">
    <property type="component" value="Unassembled WGS sequence"/>
</dbReference>
<evidence type="ECO:0000259" key="3">
    <source>
        <dbReference type="Pfam" id="PF13271"/>
    </source>
</evidence>
<evidence type="ECO:0000313" key="5">
    <source>
        <dbReference type="EMBL" id="OWF51981.1"/>
    </source>
</evidence>